<dbReference type="InterPro" id="IPR008979">
    <property type="entry name" value="Galactose-bd-like_sf"/>
</dbReference>
<dbReference type="InterPro" id="IPR015919">
    <property type="entry name" value="Cadherin-like_sf"/>
</dbReference>
<dbReference type="InterPro" id="IPR001791">
    <property type="entry name" value="Laminin_G"/>
</dbReference>
<keyword evidence="2" id="KW-0966">Cell projection</keyword>
<dbReference type="Gene3D" id="2.60.40.10">
    <property type="entry name" value="Immunoglobulins"/>
    <property type="match status" value="3"/>
</dbReference>
<dbReference type="PROSITE" id="PS50853">
    <property type="entry name" value="FN3"/>
    <property type="match status" value="1"/>
</dbReference>
<dbReference type="KEGG" id="cja:CJA_0020"/>
<keyword evidence="6" id="KW-1185">Reference proteome</keyword>
<dbReference type="CAZy" id="CBM35">
    <property type="family name" value="Carbohydrate-Binding Module Family 35"/>
</dbReference>
<feature type="domain" description="Fibronectin type-III" evidence="3">
    <location>
        <begin position="946"/>
        <end position="1041"/>
    </location>
</feature>
<dbReference type="STRING" id="498211.CJA_0020"/>
<dbReference type="Pfam" id="PF13385">
    <property type="entry name" value="Laminin_G_3"/>
    <property type="match status" value="1"/>
</dbReference>
<dbReference type="CDD" id="cd04082">
    <property type="entry name" value="CBM35_pectate_lyase-like"/>
    <property type="match status" value="1"/>
</dbReference>
<accession>B3PEP0</accession>
<dbReference type="Pfam" id="PF25788">
    <property type="entry name" value="Ig_Rha78A_N"/>
    <property type="match status" value="1"/>
</dbReference>
<gene>
    <name evidence="5" type="primary">cbp35A</name>
    <name evidence="5" type="ordered locus">CJA_0020</name>
</gene>
<evidence type="ECO:0000259" key="4">
    <source>
        <dbReference type="PROSITE" id="PS51175"/>
    </source>
</evidence>
<dbReference type="InterPro" id="IPR005084">
    <property type="entry name" value="CBM6"/>
</dbReference>
<dbReference type="Gene3D" id="2.60.120.260">
    <property type="entry name" value="Galactose-binding domain-like"/>
    <property type="match status" value="1"/>
</dbReference>
<dbReference type="Proteomes" id="UP000001036">
    <property type="component" value="Chromosome"/>
</dbReference>
<dbReference type="SUPFAM" id="SSF49265">
    <property type="entry name" value="Fibronectin type III"/>
    <property type="match status" value="1"/>
</dbReference>
<organism evidence="5 6">
    <name type="scientific">Cellvibrio japonicus (strain Ueda107)</name>
    <name type="common">Pseudomonas fluorescens subsp. cellulosa</name>
    <dbReference type="NCBI Taxonomy" id="498211"/>
    <lineage>
        <taxon>Bacteria</taxon>
        <taxon>Pseudomonadati</taxon>
        <taxon>Pseudomonadota</taxon>
        <taxon>Gammaproteobacteria</taxon>
        <taxon>Cellvibrionales</taxon>
        <taxon>Cellvibrionaceae</taxon>
        <taxon>Cellvibrio</taxon>
    </lineage>
</organism>
<dbReference type="InterPro" id="IPR036116">
    <property type="entry name" value="FN3_sf"/>
</dbReference>
<dbReference type="SUPFAM" id="SSF49899">
    <property type="entry name" value="Concanavalin A-like lectins/glucanases"/>
    <property type="match status" value="1"/>
</dbReference>
<dbReference type="eggNOG" id="COG2931">
    <property type="taxonomic scope" value="Bacteria"/>
</dbReference>
<evidence type="ECO:0000313" key="6">
    <source>
        <dbReference type="Proteomes" id="UP000001036"/>
    </source>
</evidence>
<evidence type="ECO:0000313" key="5">
    <source>
        <dbReference type="EMBL" id="ACE85711.1"/>
    </source>
</evidence>
<dbReference type="eggNOG" id="COG5306">
    <property type="taxonomic scope" value="Bacteria"/>
</dbReference>
<dbReference type="Gene3D" id="2.60.120.200">
    <property type="match status" value="1"/>
</dbReference>
<feature type="domain" description="CBM6" evidence="4">
    <location>
        <begin position="1405"/>
        <end position="1529"/>
    </location>
</feature>
<dbReference type="eggNOG" id="COG4733">
    <property type="taxonomic scope" value="Bacteria"/>
</dbReference>
<dbReference type="HOGENOM" id="CLU_247280_0_0_6"/>
<sequence length="1530" mass="166000">MRILGIFVGIFLGIVSIASQAEEALCAEVKIEILQELTMERQGFEAMMRITNSLDTFSLENVSVKVIFSDSDGNPVVATSNTSASGAAFFIRVDDTQDVTGLQQGADGYVHSGSIAPQKVGEMRWLIIPTANAAGQTKDGKLYFVGAELRYSYGGKEEVVNVAEDSIVVKPQPALTLDYFLTEEVVGDNGFTPEIEPPEPYTLGVRINNNGFGAAKSVKIESAQPRIVENKLGLAVNFKILGSYLKDQPSSPSLLINFGNIEPKGITTGRWIMESNLAGKFIAFNASFTHADELGGELTSLLQATNANFLVRDVIVDLPGRDNLRDFLAYNATRNLRVFESEPTGANEVDCANCKGVTEITSASLSPIDNSRSRIEFEPVGGLAYVTAVDPFNGAKVLARVVREDGSIIHPQNAWLSKKRASDNINFNYFVNVFDNNASGKYTVYWGGNLVDTPQPPVIQYVPDQVTYEGGNLGFIVRATDPNNTLPTLSYSPLPAGALFTSSAINDGVFNWSPLPGQAGQYSVIFTATDGEFSVERLVNIKVNPAHDTDGDGMDDDWEREHFGNLDKDGTQDTDGDGRTDLEEFEQGTNPNLFEAAPAAPEIDAPAYNADTLDGALPPLMPELIVKNGNHPAGIESVAIVFEVYKDEALTELMGMARLDEGTGSVQGDKTHWEIAPVDLDEGMEFEDNRLYYWRARSVQNGSASVSSTWIKSRFFINTENDAPTQPQISSPAIEASIAVLSPTLVVTNSTDIDRDELRYGFELYEESDLETPVATVSGLLPGNNGQTSWFVATLLEEDKRYLWQASVTDEHNVVVKSDWGSFVVNTQNHPPTNPQVDSPLPASTVTALQENNSLSLRVINSIDPERKPVKYYFELDTVNTFDSSDKQSSAAITAGETHTEWTASNLVNQVQYFWRVKASDGEADSAWVVSDFTVSVQNQAPSIPVLQNPVDGAVIQSLSVFLEANPAVDPEGSILTYVVEVYSDSALTHSVYSNQSLTPWWQLDDLLANQSTYYWRVKAFDEDGQESEWSSTGVFTVNIPSVNQPPQFSFVAPAGNVSMDANGVLIQWVDDDPDSDAQITLVAKKPDNSSITIASNISENLDGAGDTFILMPGVLPPGSYTLVAIISDEDHSISVPHCCTLTVPEPPQGLLPFSQWLFDEGTGNVTQSSVGEFVAPIKLTYIHNSAATPASWVAGRHPAAETALNFDGRGAYVEIPKTSSQPLLNDASLSFWIKTSQAGGLYPEISPAIIGSHNSDTGDHIKWGSLGLQGQFGLAVGEIRMLGLTRVADNNWHHVVITRRKTPGSDNGIVKIYVDGKLDAVSAPADEKFTGLVNTFAGLATNNRFSSNTPNQIDSTSRFIGGALDDIQIFDRSLTATEVADLYMDESGDQPSITGAYDNFVNQGIYQAEAASLYLGAVVTEHSGYSSIGFVDYDFVAGGYIEWVVERTHAGPVTLEFVYANYSISNRNMDISVNGQVVSPNLAFPNTNSWTNWTTVSANVNLAQGVNRIRATAKLTVGGPNLDYMRIVE</sequence>
<comment type="subcellular location">
    <subcellularLocation>
        <location evidence="1">Cell projection</location>
    </subcellularLocation>
</comment>
<dbReference type="InterPro" id="IPR013320">
    <property type="entry name" value="ConA-like_dom_sf"/>
</dbReference>
<dbReference type="GO" id="GO:0016020">
    <property type="term" value="C:membrane"/>
    <property type="evidence" value="ECO:0007669"/>
    <property type="project" value="InterPro"/>
</dbReference>
<dbReference type="GO" id="GO:0042995">
    <property type="term" value="C:cell projection"/>
    <property type="evidence" value="ECO:0007669"/>
    <property type="project" value="UniProtKB-SubCell"/>
</dbReference>
<dbReference type="Pfam" id="PF05345">
    <property type="entry name" value="He_PIG"/>
    <property type="match status" value="1"/>
</dbReference>
<dbReference type="GO" id="GO:0005509">
    <property type="term" value="F:calcium ion binding"/>
    <property type="evidence" value="ECO:0007669"/>
    <property type="project" value="InterPro"/>
</dbReference>
<protein>
    <submittedName>
        <fullName evidence="5">Carbohydrate binding protein, putative, cbp35A</fullName>
    </submittedName>
</protein>
<dbReference type="Pfam" id="PF03422">
    <property type="entry name" value="CBM_6"/>
    <property type="match status" value="1"/>
</dbReference>
<dbReference type="PROSITE" id="PS51175">
    <property type="entry name" value="CBM6"/>
    <property type="match status" value="1"/>
</dbReference>
<dbReference type="GO" id="GO:0030246">
    <property type="term" value="F:carbohydrate binding"/>
    <property type="evidence" value="ECO:0007669"/>
    <property type="project" value="InterPro"/>
</dbReference>
<dbReference type="InterPro" id="IPR013783">
    <property type="entry name" value="Ig-like_fold"/>
</dbReference>
<dbReference type="OrthoDB" id="5699795at2"/>
<dbReference type="InterPro" id="IPR003961">
    <property type="entry name" value="FN3_dom"/>
</dbReference>
<dbReference type="CDD" id="cd00110">
    <property type="entry name" value="LamG"/>
    <property type="match status" value="1"/>
</dbReference>
<evidence type="ECO:0000256" key="2">
    <source>
        <dbReference type="ARBA" id="ARBA00023273"/>
    </source>
</evidence>
<name>B3PEP0_CELJU</name>
<reference evidence="5 6" key="1">
    <citation type="journal article" date="2008" name="J. Bacteriol.">
        <title>Insights into plant cell wall degradation from the genome sequence of the soil bacterium Cellvibrio japonicus.</title>
        <authorList>
            <person name="Deboy R.T."/>
            <person name="Mongodin E.F."/>
            <person name="Fouts D.E."/>
            <person name="Tailford L.E."/>
            <person name="Khouri H."/>
            <person name="Emerson J.B."/>
            <person name="Mohamoud Y."/>
            <person name="Watkins K."/>
            <person name="Henrissat B."/>
            <person name="Gilbert H.J."/>
            <person name="Nelson K.E."/>
        </authorList>
    </citation>
    <scope>NUCLEOTIDE SEQUENCE [LARGE SCALE GENOMIC DNA]</scope>
    <source>
        <strain evidence="5 6">Ueda107</strain>
    </source>
</reference>
<proteinExistence type="predicted"/>
<evidence type="ECO:0000259" key="3">
    <source>
        <dbReference type="PROSITE" id="PS50853"/>
    </source>
</evidence>
<dbReference type="SUPFAM" id="SSF49785">
    <property type="entry name" value="Galactose-binding domain-like"/>
    <property type="match status" value="1"/>
</dbReference>
<dbReference type="SUPFAM" id="SSF49313">
    <property type="entry name" value="Cadherin-like"/>
    <property type="match status" value="1"/>
</dbReference>
<dbReference type="RefSeq" id="WP_012485703.1">
    <property type="nucleotide sequence ID" value="NC_010995.1"/>
</dbReference>
<evidence type="ECO:0000256" key="1">
    <source>
        <dbReference type="ARBA" id="ARBA00004316"/>
    </source>
</evidence>
<dbReference type="EMBL" id="CP000934">
    <property type="protein sequence ID" value="ACE85711.1"/>
    <property type="molecule type" value="Genomic_DNA"/>
</dbReference>